<evidence type="ECO:0000313" key="4">
    <source>
        <dbReference type="Proteomes" id="UP001500822"/>
    </source>
</evidence>
<evidence type="ECO:0000256" key="1">
    <source>
        <dbReference type="SAM" id="MobiDB-lite"/>
    </source>
</evidence>
<dbReference type="InterPro" id="IPR050051">
    <property type="entry name" value="EccE_dom"/>
</dbReference>
<gene>
    <name evidence="3" type="ORF">GCM10023217_13690</name>
</gene>
<accession>A0ABP8Z3P2</accession>
<evidence type="ECO:0000259" key="2">
    <source>
        <dbReference type="Pfam" id="PF11203"/>
    </source>
</evidence>
<protein>
    <recommendedName>
        <fullName evidence="2">Type VII secretion system protein EccE domain-containing protein</fullName>
    </recommendedName>
</protein>
<feature type="region of interest" description="Disordered" evidence="1">
    <location>
        <begin position="392"/>
        <end position="413"/>
    </location>
</feature>
<dbReference type="Proteomes" id="UP001500822">
    <property type="component" value="Unassembled WGS sequence"/>
</dbReference>
<name>A0ABP8Z3P2_9ACTN</name>
<dbReference type="Pfam" id="PF11203">
    <property type="entry name" value="EccE"/>
    <property type="match status" value="1"/>
</dbReference>
<organism evidence="3 4">
    <name type="scientific">Gordonia alkaliphila</name>
    <dbReference type="NCBI Taxonomy" id="1053547"/>
    <lineage>
        <taxon>Bacteria</taxon>
        <taxon>Bacillati</taxon>
        <taxon>Actinomycetota</taxon>
        <taxon>Actinomycetes</taxon>
        <taxon>Mycobacteriales</taxon>
        <taxon>Gordoniaceae</taxon>
        <taxon>Gordonia</taxon>
    </lineage>
</organism>
<comment type="caution">
    <text evidence="3">The sequence shown here is derived from an EMBL/GenBank/DDBJ whole genome shotgun (WGS) entry which is preliminary data.</text>
</comment>
<proteinExistence type="predicted"/>
<reference evidence="4" key="1">
    <citation type="journal article" date="2019" name="Int. J. Syst. Evol. Microbiol.">
        <title>The Global Catalogue of Microorganisms (GCM) 10K type strain sequencing project: providing services to taxonomists for standard genome sequencing and annotation.</title>
        <authorList>
            <consortium name="The Broad Institute Genomics Platform"/>
            <consortium name="The Broad Institute Genome Sequencing Center for Infectious Disease"/>
            <person name="Wu L."/>
            <person name="Ma J."/>
        </authorList>
    </citation>
    <scope>NUCLEOTIDE SEQUENCE [LARGE SCALE GENOMIC DNA]</scope>
    <source>
        <strain evidence="4">JCM 18077</strain>
    </source>
</reference>
<dbReference type="EMBL" id="BAABIE010000005">
    <property type="protein sequence ID" value="GAA4745733.1"/>
    <property type="molecule type" value="Genomic_DNA"/>
</dbReference>
<evidence type="ECO:0000313" key="3">
    <source>
        <dbReference type="EMBL" id="GAA4745733.1"/>
    </source>
</evidence>
<sequence>MPPVRRGIGPGSAPFDVPCPEGFLGVQYLDGTLVTVLAVRPAPPTPHRLAAPWSAGDGLPGIAGNTLRQWMTRPEGAATVITVMTEGHSGPRHGPAAAAYRTLTGPLSIAGSRRVHVVLAFAPLDHHELVAGYGSGTAAALRACRSITRRFAALLAADGVATTALTAAELTDFTTVQHARGPAFTVLPSAPTGLPEALESVWRAAGAGTTAVQCLVRADGPVVRARVRLPAAAAEPAVGASHGWQPLPADRPPLPGTAWPEAPLDRSVDTLADTVLPCDGAGPIVGADRHGRPVTLRLAGPDVPLAEISGDLTAAQRLVARLVAVGGGAAVFTDRPRRWAGLIDAVADPRLLHPASDGPATLLVDDRPDHRLGPLAGCTVLRLTEPGPVASADVPAWRADPDDPDRATVTGGGRSLRIRPVSTPAEDAFVRASIPVNG</sequence>
<keyword evidence="4" id="KW-1185">Reference proteome</keyword>
<feature type="domain" description="Type VII secretion system protein EccE" evidence="2">
    <location>
        <begin position="110"/>
        <end position="183"/>
    </location>
</feature>